<comment type="caution">
    <text evidence="2">The sequence shown here is derived from an EMBL/GenBank/DDBJ whole genome shotgun (WGS) entry which is preliminary data.</text>
</comment>
<evidence type="ECO:0000256" key="1">
    <source>
        <dbReference type="SAM" id="MobiDB-lite"/>
    </source>
</evidence>
<gene>
    <name evidence="2" type="ORF">IV203_020964</name>
</gene>
<dbReference type="OrthoDB" id="48855at2759"/>
<name>A0A9K3PFJ5_9STRA</name>
<organism evidence="2 3">
    <name type="scientific">Nitzschia inconspicua</name>
    <dbReference type="NCBI Taxonomy" id="303405"/>
    <lineage>
        <taxon>Eukaryota</taxon>
        <taxon>Sar</taxon>
        <taxon>Stramenopiles</taxon>
        <taxon>Ochrophyta</taxon>
        <taxon>Bacillariophyta</taxon>
        <taxon>Bacillariophyceae</taxon>
        <taxon>Bacillariophycidae</taxon>
        <taxon>Bacillariales</taxon>
        <taxon>Bacillariaceae</taxon>
        <taxon>Nitzschia</taxon>
    </lineage>
</organism>
<accession>A0A9K3PFJ5</accession>
<evidence type="ECO:0000313" key="3">
    <source>
        <dbReference type="Proteomes" id="UP000693970"/>
    </source>
</evidence>
<sequence length="712" mass="80449">MATLDDWTFLQVDSLSVLVHQDIKSLRREDLNMTKTPSISPQSQQNLPRATTTTEVDKRMSCDATLLRSDSSISNMKNTKSVGNRLNVDPHCKTQQVQDFCTSPANNIPNCMDHQAEAPYNYNITDPNNLNVSMYQDKDNDCKTLWFAGFHEGENACPDTGISYAANYAAALTSALKHAGDALQPVLMLGRDGLPNQHSPELSRTGQWAQDRGARVIVVPHLSFQDQVNVTTDNNGRQKQNIAAMGPFLRLDIPMIIDKYNLFDRPGICQKYILYTDTDVIFPNRITRGDVAALKQDLKASHGEAIISYGRESGMEARSFSTGVMILDVPNFQKEWPSILEFAKSRDKFPAHDQILLNHYFTQSEEMKKKRKILSLYWIWKTYWKLEPSTHDQVKVIHFHGPKLQKGLEEMARCEIENWDQNILPGYQRLFKHGICCDQGKTAKWAVDLSHWFQETRQDICEEVERDKLEIPVTAAVTGNDQNGTRMKRLSFNDSAGDSAEPRLPLHPHCISNEREISKLCSTKPNQECMSHHPEAPPLPKGPVQNDFIESSPCRTLWFASFHEGPAACPLIQNGGAGYAMDYSAALNSAIANARTVLQPVLLLGRYGLHNENSTELSKVGKWAKQHGAEVIVVPRLSFQDDIDLREYNFPKEHFIQASMGPFMRLDIPHVILKFKLFDNQEIVQSTSSTQILTLYLPIKSRLMTSITSRTS</sequence>
<keyword evidence="3" id="KW-1185">Reference proteome</keyword>
<reference evidence="2" key="2">
    <citation type="submission" date="2021-04" db="EMBL/GenBank/DDBJ databases">
        <authorList>
            <person name="Podell S."/>
        </authorList>
    </citation>
    <scope>NUCLEOTIDE SEQUENCE</scope>
    <source>
        <strain evidence="2">Hildebrandi</strain>
    </source>
</reference>
<dbReference type="Proteomes" id="UP000693970">
    <property type="component" value="Unassembled WGS sequence"/>
</dbReference>
<evidence type="ECO:0000313" key="2">
    <source>
        <dbReference type="EMBL" id="KAG7343019.1"/>
    </source>
</evidence>
<feature type="region of interest" description="Disordered" evidence="1">
    <location>
        <begin position="34"/>
        <end position="54"/>
    </location>
</feature>
<protein>
    <submittedName>
        <fullName evidence="2">Uncharacterized protein</fullName>
    </submittedName>
</protein>
<proteinExistence type="predicted"/>
<dbReference type="AlphaFoldDB" id="A0A9K3PFJ5"/>
<dbReference type="EMBL" id="JAGRRH010000024">
    <property type="protein sequence ID" value="KAG7343019.1"/>
    <property type="molecule type" value="Genomic_DNA"/>
</dbReference>
<reference evidence="2" key="1">
    <citation type="journal article" date="2021" name="Sci. Rep.">
        <title>Diploid genomic architecture of Nitzschia inconspicua, an elite biomass production diatom.</title>
        <authorList>
            <person name="Oliver A."/>
            <person name="Podell S."/>
            <person name="Pinowska A."/>
            <person name="Traller J.C."/>
            <person name="Smith S.R."/>
            <person name="McClure R."/>
            <person name="Beliaev A."/>
            <person name="Bohutskyi P."/>
            <person name="Hill E.A."/>
            <person name="Rabines A."/>
            <person name="Zheng H."/>
            <person name="Allen L.Z."/>
            <person name="Kuo A."/>
            <person name="Grigoriev I.V."/>
            <person name="Allen A.E."/>
            <person name="Hazlebeck D."/>
            <person name="Allen E.E."/>
        </authorList>
    </citation>
    <scope>NUCLEOTIDE SEQUENCE</scope>
    <source>
        <strain evidence="2">Hildebrandi</strain>
    </source>
</reference>